<dbReference type="InterPro" id="IPR005182">
    <property type="entry name" value="YdbS-like_PH"/>
</dbReference>
<dbReference type="STRING" id="584787.GCA_001247655_03719"/>
<keyword evidence="4" id="KW-1185">Reference proteome</keyword>
<feature type="transmembrane region" description="Helical" evidence="1">
    <location>
        <begin position="56"/>
        <end position="73"/>
    </location>
</feature>
<keyword evidence="1" id="KW-1133">Transmembrane helix</keyword>
<dbReference type="AlphaFoldDB" id="A0A3N1PFH6"/>
<keyword evidence="1" id="KW-0472">Membrane</keyword>
<dbReference type="Proteomes" id="UP000268033">
    <property type="component" value="Unassembled WGS sequence"/>
</dbReference>
<sequence>MYHNHVVETLPEARQLPWQQVAPHYPAMEGYRMLLIALAVLVAAAAAPLLAGDSAMALLTLPLAVLVVVLVGWHRVELAKRFRYVVREQDIHSAEGIFWQKHTALSYSRIQHIAIEQGPWERRFGLARLRLFSAGSSSAELELPGLEEAQAQQLRQWLLERIGPQ</sequence>
<comment type="caution">
    <text evidence="3">The sequence shown here is derived from an EMBL/GenBank/DDBJ whole genome shotgun (WGS) entry which is preliminary data.</text>
</comment>
<feature type="transmembrane region" description="Helical" evidence="1">
    <location>
        <begin position="33"/>
        <end position="50"/>
    </location>
</feature>
<evidence type="ECO:0000259" key="2">
    <source>
        <dbReference type="Pfam" id="PF03703"/>
    </source>
</evidence>
<dbReference type="Pfam" id="PF03703">
    <property type="entry name" value="bPH_2"/>
    <property type="match status" value="1"/>
</dbReference>
<dbReference type="PANTHER" id="PTHR34473:SF2">
    <property type="entry name" value="UPF0699 TRANSMEMBRANE PROTEIN YDBT"/>
    <property type="match status" value="1"/>
</dbReference>
<evidence type="ECO:0000313" key="4">
    <source>
        <dbReference type="Proteomes" id="UP000268033"/>
    </source>
</evidence>
<dbReference type="EMBL" id="RJUL01000001">
    <property type="protein sequence ID" value="ROQ30694.1"/>
    <property type="molecule type" value="Genomic_DNA"/>
</dbReference>
<keyword evidence="1" id="KW-0812">Transmembrane</keyword>
<reference evidence="3 4" key="1">
    <citation type="submission" date="2018-11" db="EMBL/GenBank/DDBJ databases">
        <title>Genomic Encyclopedia of Type Strains, Phase IV (KMG-IV): sequencing the most valuable type-strain genomes for metagenomic binning, comparative biology and taxonomic classification.</title>
        <authorList>
            <person name="Goeker M."/>
        </authorList>
    </citation>
    <scope>NUCLEOTIDE SEQUENCE [LARGE SCALE GENOMIC DNA]</scope>
    <source>
        <strain evidence="3 4">DSM 21945</strain>
    </source>
</reference>
<gene>
    <name evidence="3" type="ORF">EDC28_101383</name>
</gene>
<accession>A0A3N1PFH6</accession>
<evidence type="ECO:0000313" key="3">
    <source>
        <dbReference type="EMBL" id="ROQ30694.1"/>
    </source>
</evidence>
<dbReference type="PANTHER" id="PTHR34473">
    <property type="entry name" value="UPF0699 TRANSMEMBRANE PROTEIN YDBS"/>
    <property type="match status" value="1"/>
</dbReference>
<feature type="domain" description="YdbS-like PH" evidence="2">
    <location>
        <begin position="80"/>
        <end position="158"/>
    </location>
</feature>
<organism evidence="3 4">
    <name type="scientific">Gallaecimonas pentaromativorans</name>
    <dbReference type="NCBI Taxonomy" id="584787"/>
    <lineage>
        <taxon>Bacteria</taxon>
        <taxon>Pseudomonadati</taxon>
        <taxon>Pseudomonadota</taxon>
        <taxon>Gammaproteobacteria</taxon>
        <taxon>Enterobacterales</taxon>
        <taxon>Gallaecimonadaceae</taxon>
        <taxon>Gallaecimonas</taxon>
    </lineage>
</organism>
<name>A0A3N1PFH6_9GAMM</name>
<proteinExistence type="predicted"/>
<evidence type="ECO:0000256" key="1">
    <source>
        <dbReference type="SAM" id="Phobius"/>
    </source>
</evidence>
<dbReference type="RefSeq" id="WP_123420479.1">
    <property type="nucleotide sequence ID" value="NZ_RJUL01000001.1"/>
</dbReference>
<protein>
    <submittedName>
        <fullName evidence="3">Membrane protein YdbS with pleckstrin-like domain</fullName>
    </submittedName>
</protein>